<evidence type="ECO:0008006" key="3">
    <source>
        <dbReference type="Google" id="ProtNLM"/>
    </source>
</evidence>
<comment type="caution">
    <text evidence="1">The sequence shown here is derived from an EMBL/GenBank/DDBJ whole genome shotgun (WGS) entry which is preliminary data.</text>
</comment>
<dbReference type="eggNOG" id="COG4506">
    <property type="taxonomic scope" value="Bacteria"/>
</dbReference>
<accession>G9YGY7</accession>
<dbReference type="EMBL" id="AGCJ01000030">
    <property type="protein sequence ID" value="EHM41685.1"/>
    <property type="molecule type" value="Genomic_DNA"/>
</dbReference>
<dbReference type="OrthoDB" id="1680906at2"/>
<dbReference type="InterPro" id="IPR015231">
    <property type="entry name" value="DUF1934"/>
</dbReference>
<organism evidence="1 2">
    <name type="scientific">Anaeroglobus geminatus F0357</name>
    <dbReference type="NCBI Taxonomy" id="861450"/>
    <lineage>
        <taxon>Bacteria</taxon>
        <taxon>Bacillati</taxon>
        <taxon>Bacillota</taxon>
        <taxon>Negativicutes</taxon>
        <taxon>Veillonellales</taxon>
        <taxon>Veillonellaceae</taxon>
        <taxon>Anaeroglobus</taxon>
    </lineage>
</organism>
<dbReference type="STRING" id="861450.HMPREF0080_00907"/>
<name>G9YGY7_9FIRM</name>
<dbReference type="HOGENOM" id="CLU_120388_0_0_9"/>
<keyword evidence="2" id="KW-1185">Reference proteome</keyword>
<dbReference type="Pfam" id="PF09148">
    <property type="entry name" value="DUF1934"/>
    <property type="match status" value="1"/>
</dbReference>
<protein>
    <recommendedName>
        <fullName evidence="3">DUF1934 domain-containing protein</fullName>
    </recommendedName>
</protein>
<sequence length="142" mass="16119">MKRVLVSVTSIQRDNSGEEIKLELVSAGKYYEKERARYFVYKESEITGMEGVTTVIKLAADGTLVLLRLGKVRNRQEYAVGKVRKSIYQTPFGSMEISMKTYEIKVDLHDGIGEIYLAYDVLLGELASIYNQLIITVREDKA</sequence>
<dbReference type="SUPFAM" id="SSF50814">
    <property type="entry name" value="Lipocalins"/>
    <property type="match status" value="1"/>
</dbReference>
<dbReference type="RefSeq" id="WP_006789893.1">
    <property type="nucleotide sequence ID" value="NZ_JH417580.1"/>
</dbReference>
<gene>
    <name evidence="1" type="ORF">HMPREF0080_00907</name>
</gene>
<reference evidence="1 2" key="1">
    <citation type="submission" date="2011-08" db="EMBL/GenBank/DDBJ databases">
        <authorList>
            <person name="Weinstock G."/>
            <person name="Sodergren E."/>
            <person name="Clifton S."/>
            <person name="Fulton L."/>
            <person name="Fulton B."/>
            <person name="Courtney L."/>
            <person name="Fronick C."/>
            <person name="Harrison M."/>
            <person name="Strong C."/>
            <person name="Farmer C."/>
            <person name="Delahaunty K."/>
            <person name="Markovic C."/>
            <person name="Hall O."/>
            <person name="Minx P."/>
            <person name="Tomlinson C."/>
            <person name="Mitreva M."/>
            <person name="Hou S."/>
            <person name="Chen J."/>
            <person name="Wollam A."/>
            <person name="Pepin K.H."/>
            <person name="Johnson M."/>
            <person name="Bhonagiri V."/>
            <person name="Zhang X."/>
            <person name="Suruliraj S."/>
            <person name="Warren W."/>
            <person name="Chinwalla A."/>
            <person name="Mardis E.R."/>
            <person name="Wilson R.K."/>
        </authorList>
    </citation>
    <scope>NUCLEOTIDE SEQUENCE [LARGE SCALE GENOMIC DNA]</scope>
    <source>
        <strain evidence="1 2">F0357</strain>
    </source>
</reference>
<evidence type="ECO:0000313" key="2">
    <source>
        <dbReference type="Proteomes" id="UP000005481"/>
    </source>
</evidence>
<dbReference type="Proteomes" id="UP000005481">
    <property type="component" value="Unassembled WGS sequence"/>
</dbReference>
<dbReference type="InterPro" id="IPR012674">
    <property type="entry name" value="Calycin"/>
</dbReference>
<dbReference type="Gene3D" id="2.40.128.20">
    <property type="match status" value="1"/>
</dbReference>
<evidence type="ECO:0000313" key="1">
    <source>
        <dbReference type="EMBL" id="EHM41685.1"/>
    </source>
</evidence>
<dbReference type="AlphaFoldDB" id="G9YGY7"/>
<dbReference type="PATRIC" id="fig|861450.3.peg.858"/>
<proteinExistence type="predicted"/>